<gene>
    <name evidence="2" type="ORF">COP05_10575</name>
</gene>
<proteinExistence type="predicted"/>
<dbReference type="InterPro" id="IPR008928">
    <property type="entry name" value="6-hairpin_glycosidase_sf"/>
</dbReference>
<name>A0ABN5DYY9_9MICO</name>
<organism evidence="2 3">
    <name type="scientific">Dermabacter jinjuensis</name>
    <dbReference type="NCBI Taxonomy" id="1667168"/>
    <lineage>
        <taxon>Bacteria</taxon>
        <taxon>Bacillati</taxon>
        <taxon>Actinomycetota</taxon>
        <taxon>Actinomycetes</taxon>
        <taxon>Micrococcales</taxon>
        <taxon>Dermabacteraceae</taxon>
        <taxon>Dermabacter</taxon>
    </lineage>
</organism>
<dbReference type="Gene3D" id="1.50.10.10">
    <property type="match status" value="1"/>
</dbReference>
<evidence type="ECO:0000313" key="3">
    <source>
        <dbReference type="Proteomes" id="UP000815698"/>
    </source>
</evidence>
<dbReference type="InterPro" id="IPR032790">
    <property type="entry name" value="GDE_C"/>
</dbReference>
<reference evidence="2 3" key="1">
    <citation type="journal article" date="2016" name="Int. J. Syst. Evol. Microbiol.">
        <title>Dermabacter jinjuensis sp. nov., a novel species of the genus Dermabacter isolated from a clinical specimen.</title>
        <authorList>
            <person name="Park Y.K."/>
            <person name="Lee K.M."/>
            <person name="Lee W.K."/>
            <person name="Cho M.J."/>
            <person name="Lee H.S."/>
            <person name="Cho Y.G."/>
            <person name="Lee Y.C."/>
            <person name="Lee W.K."/>
            <person name="Seong W.K."/>
            <person name="Hwang K.J."/>
        </authorList>
    </citation>
    <scope>NUCLEOTIDE SEQUENCE [LARGE SCALE GENOMIC DNA]</scope>
    <source>
        <strain evidence="2 3">32T</strain>
    </source>
</reference>
<evidence type="ECO:0000259" key="1">
    <source>
        <dbReference type="Pfam" id="PF06202"/>
    </source>
</evidence>
<evidence type="ECO:0000313" key="2">
    <source>
        <dbReference type="EMBL" id="ATH97459.1"/>
    </source>
</evidence>
<accession>A0ABN5DYY9</accession>
<dbReference type="EMBL" id="CP023482">
    <property type="protein sequence ID" value="ATH97459.1"/>
    <property type="molecule type" value="Genomic_DNA"/>
</dbReference>
<dbReference type="Pfam" id="PF06202">
    <property type="entry name" value="GDE_C"/>
    <property type="match status" value="1"/>
</dbReference>
<feature type="domain" description="Glycogen debranching enzyme C-terminal" evidence="1">
    <location>
        <begin position="4"/>
        <end position="101"/>
    </location>
</feature>
<keyword evidence="3" id="KW-1185">Reference proteome</keyword>
<protein>
    <recommendedName>
        <fullName evidence="1">Glycogen debranching enzyme C-terminal domain-containing protein</fullName>
    </recommendedName>
</protein>
<dbReference type="InterPro" id="IPR012341">
    <property type="entry name" value="6hp_glycosidase-like_sf"/>
</dbReference>
<sequence>MDSTMFTGFGIRTLSSDNGAYFPTRYHGGSVWSHDTAFILRQAMRAGFTSEARQIARSLVRAAQGFDWRLPELFAGDPTVAVQQPLPYPASCRPQAWSAASAVPIAEALGLLPARN</sequence>
<dbReference type="SUPFAM" id="SSF48208">
    <property type="entry name" value="Six-hairpin glycosidases"/>
    <property type="match status" value="1"/>
</dbReference>
<dbReference type="Proteomes" id="UP000815698">
    <property type="component" value="Chromosome"/>
</dbReference>